<evidence type="ECO:0000256" key="2">
    <source>
        <dbReference type="ARBA" id="ARBA00023295"/>
    </source>
</evidence>
<evidence type="ECO:0000259" key="3">
    <source>
        <dbReference type="Pfam" id="PF01074"/>
    </source>
</evidence>
<feature type="domain" description="Glycoside hydrolase family 38 central" evidence="4">
    <location>
        <begin position="510"/>
        <end position="543"/>
    </location>
</feature>
<keyword evidence="1" id="KW-0378">Hydrolase</keyword>
<dbReference type="InterPro" id="IPR011330">
    <property type="entry name" value="Glyco_hydro/deAcase_b/a-brl"/>
</dbReference>
<evidence type="ECO:0000313" key="6">
    <source>
        <dbReference type="EMBL" id="REG00500.1"/>
    </source>
</evidence>
<dbReference type="Pfam" id="PF09261">
    <property type="entry name" value="Alpha-mann_mid"/>
    <property type="match status" value="1"/>
</dbReference>
<dbReference type="AlphaFoldDB" id="A0A3D9ZU92"/>
<reference evidence="6 7" key="1">
    <citation type="submission" date="2018-08" db="EMBL/GenBank/DDBJ databases">
        <title>Sequencing the genomes of 1000 actinobacteria strains.</title>
        <authorList>
            <person name="Klenk H.-P."/>
        </authorList>
    </citation>
    <scope>NUCLEOTIDE SEQUENCE [LARGE SCALE GENOMIC DNA]</scope>
    <source>
        <strain evidence="6 7">DSM 44099</strain>
    </source>
</reference>
<evidence type="ECO:0000259" key="4">
    <source>
        <dbReference type="Pfam" id="PF09261"/>
    </source>
</evidence>
<feature type="domain" description="Glycoside hydrolase family 38 N-terminal" evidence="3">
    <location>
        <begin position="245"/>
        <end position="503"/>
    </location>
</feature>
<evidence type="ECO:0000259" key="5">
    <source>
        <dbReference type="Pfam" id="PF22907"/>
    </source>
</evidence>
<evidence type="ECO:0000313" key="7">
    <source>
        <dbReference type="Proteomes" id="UP000256913"/>
    </source>
</evidence>
<name>A0A3D9ZU92_9ACTN</name>
<dbReference type="InterPro" id="IPR015341">
    <property type="entry name" value="Glyco_hydro_38_cen"/>
</dbReference>
<keyword evidence="7" id="KW-1185">Reference proteome</keyword>
<protein>
    <submittedName>
        <fullName evidence="6">Alpha mannosidase-like protein</fullName>
    </submittedName>
</protein>
<dbReference type="InterPro" id="IPR027291">
    <property type="entry name" value="Glyco_hydro_38_N_sf"/>
</dbReference>
<organism evidence="6 7">
    <name type="scientific">Asanoa ferruginea</name>
    <dbReference type="NCBI Taxonomy" id="53367"/>
    <lineage>
        <taxon>Bacteria</taxon>
        <taxon>Bacillati</taxon>
        <taxon>Actinomycetota</taxon>
        <taxon>Actinomycetes</taxon>
        <taxon>Micromonosporales</taxon>
        <taxon>Micromonosporaceae</taxon>
        <taxon>Asanoa</taxon>
    </lineage>
</organism>
<dbReference type="FunFam" id="3.20.110.10:FF:000002">
    <property type="entry name" value="alpha-mannosidase 2C1 isoform X1"/>
    <property type="match status" value="1"/>
</dbReference>
<dbReference type="RefSeq" id="WP_280525920.1">
    <property type="nucleotide sequence ID" value="NZ_QUMQ01000001.1"/>
</dbReference>
<dbReference type="Proteomes" id="UP000256913">
    <property type="component" value="Unassembled WGS sequence"/>
</dbReference>
<dbReference type="GO" id="GO:0009313">
    <property type="term" value="P:oligosaccharide catabolic process"/>
    <property type="evidence" value="ECO:0007669"/>
    <property type="project" value="TreeGrafter"/>
</dbReference>
<dbReference type="CDD" id="cd10789">
    <property type="entry name" value="GH38N_AMII_ER_cytosolic"/>
    <property type="match status" value="1"/>
</dbReference>
<feature type="domain" description="Alpha-mannosidase Ams1-like N-terminal" evidence="5">
    <location>
        <begin position="31"/>
        <end position="173"/>
    </location>
</feature>
<comment type="caution">
    <text evidence="6">The sequence shown here is derived from an EMBL/GenBank/DDBJ whole genome shotgun (WGS) entry which is preliminary data.</text>
</comment>
<accession>A0A3D9ZU92</accession>
<dbReference type="InterPro" id="IPR000602">
    <property type="entry name" value="Glyco_hydro_38_N"/>
</dbReference>
<dbReference type="PANTHER" id="PTHR46017:SF1">
    <property type="entry name" value="ALPHA-MANNOSIDASE 2C1"/>
    <property type="match status" value="1"/>
</dbReference>
<keyword evidence="2" id="KW-0326">Glycosidase</keyword>
<dbReference type="InterPro" id="IPR054723">
    <property type="entry name" value="Ams1-like_N"/>
</dbReference>
<dbReference type="InterPro" id="IPR037094">
    <property type="entry name" value="Glyco_hydro_38_cen_sf"/>
</dbReference>
<dbReference type="Gene3D" id="1.20.1270.50">
    <property type="entry name" value="Glycoside hydrolase family 38, central domain"/>
    <property type="match status" value="1"/>
</dbReference>
<gene>
    <name evidence="6" type="ORF">DFJ67_6554</name>
</gene>
<dbReference type="InterPro" id="IPR028995">
    <property type="entry name" value="Glyco_hydro_57/38_cen_sf"/>
</dbReference>
<dbReference type="PANTHER" id="PTHR46017">
    <property type="entry name" value="ALPHA-MANNOSIDASE 2C1"/>
    <property type="match status" value="1"/>
</dbReference>
<evidence type="ECO:0000256" key="1">
    <source>
        <dbReference type="ARBA" id="ARBA00022801"/>
    </source>
</evidence>
<proteinExistence type="predicted"/>
<sequence length="553" mass="60695">MHDDRTVVEDRLSRLLAERLRPAVHRVVAGLDVAAWHVPGEPVPPAVALASQAFERFPVGEAWGPPWSTTWFHLTGTVPAVPAGARVEVVVDLGWNSASPGFQAEGLAYRPDGSVHKGLHPRNDWVPVSGSTVDLFVEAAANPTVLDGFRPTHLGDLATAGDAPLYRLVRADITVRDETLADLVHDLSVLAELQAGEPRRHQILRALSRAMDALDPADLSGTAAAARAELAGVLARPADASAHRISAVGHAHIDTAWLWPQRETVRKVARTAANVVDLLDTHPDLVYAMSSAQQFAWLEEHRPEVFARVAEHVRAGRFVPVGGMWVESDTNLPGGEAMARQFTHGKRFFLDRFGIETREAWLPDSFGYSAALPQIVKLSGTRWFLTQKISWNQTNKLPHHTFWWEGIDGTRVFTHFPPADTYNGELTGAELAHAVRNFRDHGEATRSLLPFGHGDGGGGPTREMLARARRLRDLEGSPRVAVESPAAFFAGAEAEYGSRAPVWVGELYLELHRATYTSQAATKQGNRRAEHLLREAELWCTTADRPARSRLSL</sequence>
<dbReference type="Pfam" id="PF01074">
    <property type="entry name" value="Glyco_hydro_38N"/>
    <property type="match status" value="1"/>
</dbReference>
<dbReference type="Pfam" id="PF22907">
    <property type="entry name" value="Ams1-like_1st"/>
    <property type="match status" value="1"/>
</dbReference>
<dbReference type="Gene3D" id="3.20.110.10">
    <property type="entry name" value="Glycoside hydrolase 38, N terminal domain"/>
    <property type="match status" value="1"/>
</dbReference>
<dbReference type="GO" id="GO:0006013">
    <property type="term" value="P:mannose metabolic process"/>
    <property type="evidence" value="ECO:0007669"/>
    <property type="project" value="InterPro"/>
</dbReference>
<dbReference type="GO" id="GO:0004559">
    <property type="term" value="F:alpha-mannosidase activity"/>
    <property type="evidence" value="ECO:0007669"/>
    <property type="project" value="InterPro"/>
</dbReference>
<dbReference type="SUPFAM" id="SSF88688">
    <property type="entry name" value="Families 57/38 glycoside transferase middle domain"/>
    <property type="match status" value="1"/>
</dbReference>
<dbReference type="EMBL" id="QUMQ01000001">
    <property type="protein sequence ID" value="REG00500.1"/>
    <property type="molecule type" value="Genomic_DNA"/>
</dbReference>
<dbReference type="SUPFAM" id="SSF88713">
    <property type="entry name" value="Glycoside hydrolase/deacetylase"/>
    <property type="match status" value="1"/>
</dbReference>